<comment type="caution">
    <text evidence="1">The sequence shown here is derived from an EMBL/GenBank/DDBJ whole genome shotgun (WGS) entry which is preliminary data.</text>
</comment>
<dbReference type="SUPFAM" id="SSF53756">
    <property type="entry name" value="UDP-Glycosyltransferase/glycogen phosphorylase"/>
    <property type="match status" value="1"/>
</dbReference>
<evidence type="ECO:0000313" key="2">
    <source>
        <dbReference type="Proteomes" id="UP000237347"/>
    </source>
</evidence>
<keyword evidence="2" id="KW-1185">Reference proteome</keyword>
<dbReference type="Gene3D" id="3.40.50.2000">
    <property type="entry name" value="Glycogen Phosphorylase B"/>
    <property type="match status" value="1"/>
</dbReference>
<protein>
    <submittedName>
        <fullName evidence="1">Udp-rhamnose:rhamnosyltransferase 1</fullName>
    </submittedName>
</protein>
<dbReference type="EMBL" id="PKMF04000073">
    <property type="protein sequence ID" value="KAK7852721.1"/>
    <property type="molecule type" value="Genomic_DNA"/>
</dbReference>
<gene>
    <name evidence="1" type="primary">GT4_7</name>
    <name evidence="1" type="ORF">CFP56_038288</name>
</gene>
<reference evidence="1 2" key="1">
    <citation type="journal article" date="2018" name="Sci. Data">
        <title>The draft genome sequence of cork oak.</title>
        <authorList>
            <person name="Ramos A.M."/>
            <person name="Usie A."/>
            <person name="Barbosa P."/>
            <person name="Barros P.M."/>
            <person name="Capote T."/>
            <person name="Chaves I."/>
            <person name="Simoes F."/>
            <person name="Abreu I."/>
            <person name="Carrasquinho I."/>
            <person name="Faro C."/>
            <person name="Guimaraes J.B."/>
            <person name="Mendonca D."/>
            <person name="Nobrega F."/>
            <person name="Rodrigues L."/>
            <person name="Saibo N.J.M."/>
            <person name="Varela M.C."/>
            <person name="Egas C."/>
            <person name="Matos J."/>
            <person name="Miguel C.M."/>
            <person name="Oliveira M.M."/>
            <person name="Ricardo C.P."/>
            <person name="Goncalves S."/>
        </authorList>
    </citation>
    <scope>NUCLEOTIDE SEQUENCE [LARGE SCALE GENOMIC DNA]</scope>
    <source>
        <strain evidence="2">cv. HL8</strain>
    </source>
</reference>
<organism evidence="1 2">
    <name type="scientific">Quercus suber</name>
    <name type="common">Cork oak</name>
    <dbReference type="NCBI Taxonomy" id="58331"/>
    <lineage>
        <taxon>Eukaryota</taxon>
        <taxon>Viridiplantae</taxon>
        <taxon>Streptophyta</taxon>
        <taxon>Embryophyta</taxon>
        <taxon>Tracheophyta</taxon>
        <taxon>Spermatophyta</taxon>
        <taxon>Magnoliopsida</taxon>
        <taxon>eudicotyledons</taxon>
        <taxon>Gunneridae</taxon>
        <taxon>Pentapetalae</taxon>
        <taxon>rosids</taxon>
        <taxon>fabids</taxon>
        <taxon>Fagales</taxon>
        <taxon>Fagaceae</taxon>
        <taxon>Quercus</taxon>
    </lineage>
</organism>
<evidence type="ECO:0000313" key="1">
    <source>
        <dbReference type="EMBL" id="KAK7852721.1"/>
    </source>
</evidence>
<name>A0AAW0LNL6_QUESU</name>
<sequence>MIPYLELAKLITRKGHHISFISTPRNIDRLPKHPPNLAPLIDLVKLSLPHVDLPNNAEATNNVPRGGAKNFCLGG</sequence>
<dbReference type="Proteomes" id="UP000237347">
    <property type="component" value="Unassembled WGS sequence"/>
</dbReference>
<dbReference type="AlphaFoldDB" id="A0AAW0LNL6"/>
<proteinExistence type="predicted"/>
<accession>A0AAW0LNL6</accession>